<dbReference type="InterPro" id="IPR016047">
    <property type="entry name" value="M23ase_b-sheet_dom"/>
</dbReference>
<gene>
    <name evidence="4" type="ORF">SAMN05216571_105125</name>
</gene>
<evidence type="ECO:0000259" key="3">
    <source>
        <dbReference type="Pfam" id="PF01551"/>
    </source>
</evidence>
<proteinExistence type="predicted"/>
<dbReference type="Gene3D" id="6.10.250.3150">
    <property type="match status" value="1"/>
</dbReference>
<accession>A0A1G7S206</accession>
<evidence type="ECO:0000313" key="4">
    <source>
        <dbReference type="EMBL" id="SDG16140.1"/>
    </source>
</evidence>
<dbReference type="STRING" id="284577.SAMN05216571_105125"/>
<keyword evidence="1" id="KW-0175">Coiled coil</keyword>
<keyword evidence="4" id="KW-0378">Hydrolase</keyword>
<name>A0A1G7S206_9GAMM</name>
<feature type="region of interest" description="Disordered" evidence="2">
    <location>
        <begin position="1"/>
        <end position="20"/>
    </location>
</feature>
<dbReference type="InterPro" id="IPR050570">
    <property type="entry name" value="Cell_wall_metabolism_enzyme"/>
</dbReference>
<feature type="coiled-coil region" evidence="1">
    <location>
        <begin position="251"/>
        <end position="285"/>
    </location>
</feature>
<dbReference type="AlphaFoldDB" id="A0A1G7S206"/>
<feature type="coiled-coil region" evidence="1">
    <location>
        <begin position="72"/>
        <end position="155"/>
    </location>
</feature>
<evidence type="ECO:0000313" key="5">
    <source>
        <dbReference type="Proteomes" id="UP000198641"/>
    </source>
</evidence>
<dbReference type="Pfam" id="PF01551">
    <property type="entry name" value="Peptidase_M23"/>
    <property type="match status" value="1"/>
</dbReference>
<dbReference type="FunFam" id="2.70.70.10:FF:000003">
    <property type="entry name" value="Murein hydrolase activator EnvC"/>
    <property type="match status" value="1"/>
</dbReference>
<organism evidence="4 5">
    <name type="scientific">Onishia taeanensis</name>
    <dbReference type="NCBI Taxonomy" id="284577"/>
    <lineage>
        <taxon>Bacteria</taxon>
        <taxon>Pseudomonadati</taxon>
        <taxon>Pseudomonadota</taxon>
        <taxon>Gammaproteobacteria</taxon>
        <taxon>Oceanospirillales</taxon>
        <taxon>Halomonadaceae</taxon>
        <taxon>Onishia</taxon>
    </lineage>
</organism>
<dbReference type="InterPro" id="IPR011055">
    <property type="entry name" value="Dup_hybrid_motif"/>
</dbReference>
<dbReference type="GO" id="GO:0004222">
    <property type="term" value="F:metalloendopeptidase activity"/>
    <property type="evidence" value="ECO:0007669"/>
    <property type="project" value="TreeGrafter"/>
</dbReference>
<sequence length="425" mass="46043">MTSPHLKAASSASTRRLPTGAAKRHLAARLVGALAALPRAGAVLLMGCALTHAPSAIPVIDLVTPALAAPDEEAAKARVDALAKDIQALERELSGRREARDDAAESLAEVETALAATHRRLDELQAERRSLNDDIADLEDRRDILEGERRAQEAALAKQLDALYRLGVTPELKLLLNQDDPARLDRLQTYLNHLSRARQARLDELATLNTKLADNRQTLTTQLGQLGKVREEVEARSQALASRRSEREALLSELDADISRGRTRQARLEEERENAEQVLGQVRDRLAALKRPPPTTAIESTRGDLPWPTQGQVLSRFGAGEGVDRDGLLIKAASGSPVKAVHAGRVVFADWMRGFGNLLIIDHGDGVMTLHAHLQHFTVSPGDAVTAGQTIAAVGVSGGRSVPALYFAVRRNGEPIDPSTWIARR</sequence>
<protein>
    <submittedName>
        <fullName evidence="4">Septal ring factor EnvC, activator of murein hydrolases AmiA and AmiB</fullName>
    </submittedName>
</protein>
<dbReference type="Proteomes" id="UP000198641">
    <property type="component" value="Unassembled WGS sequence"/>
</dbReference>
<evidence type="ECO:0000256" key="2">
    <source>
        <dbReference type="SAM" id="MobiDB-lite"/>
    </source>
</evidence>
<dbReference type="PANTHER" id="PTHR21666">
    <property type="entry name" value="PEPTIDASE-RELATED"/>
    <property type="match status" value="1"/>
</dbReference>
<feature type="domain" description="M23ase beta-sheet core" evidence="3">
    <location>
        <begin position="326"/>
        <end position="418"/>
    </location>
</feature>
<keyword evidence="5" id="KW-1185">Reference proteome</keyword>
<dbReference type="Gene3D" id="2.70.70.10">
    <property type="entry name" value="Glucose Permease (Domain IIA)"/>
    <property type="match status" value="1"/>
</dbReference>
<dbReference type="SUPFAM" id="SSF51261">
    <property type="entry name" value="Duplicated hybrid motif"/>
    <property type="match status" value="1"/>
</dbReference>
<evidence type="ECO:0000256" key="1">
    <source>
        <dbReference type="SAM" id="Coils"/>
    </source>
</evidence>
<dbReference type="CDD" id="cd12797">
    <property type="entry name" value="M23_peptidase"/>
    <property type="match status" value="1"/>
</dbReference>
<reference evidence="4 5" key="1">
    <citation type="submission" date="2016-10" db="EMBL/GenBank/DDBJ databases">
        <authorList>
            <person name="de Groot N.N."/>
        </authorList>
    </citation>
    <scope>NUCLEOTIDE SEQUENCE [LARGE SCALE GENOMIC DNA]</scope>
    <source>
        <strain evidence="4 5">BH539</strain>
    </source>
</reference>
<dbReference type="RefSeq" id="WP_245696395.1">
    <property type="nucleotide sequence ID" value="NZ_FNCI01000005.1"/>
</dbReference>
<dbReference type="EMBL" id="FNCI01000005">
    <property type="protein sequence ID" value="SDG16140.1"/>
    <property type="molecule type" value="Genomic_DNA"/>
</dbReference>
<dbReference type="PANTHER" id="PTHR21666:SF270">
    <property type="entry name" value="MUREIN HYDROLASE ACTIVATOR ENVC"/>
    <property type="match status" value="1"/>
</dbReference>